<dbReference type="EMBL" id="ML210170">
    <property type="protein sequence ID" value="TFK26825.1"/>
    <property type="molecule type" value="Genomic_DNA"/>
</dbReference>
<dbReference type="SUPFAM" id="SSF55048">
    <property type="entry name" value="Probable ACP-binding domain of malonyl-CoA ACP transacylase"/>
    <property type="match status" value="1"/>
</dbReference>
<dbReference type="PROSITE" id="PS50075">
    <property type="entry name" value="CARRIER"/>
    <property type="match status" value="1"/>
</dbReference>
<dbReference type="SUPFAM" id="SSF52151">
    <property type="entry name" value="FabD/lysophospholipase-like"/>
    <property type="match status" value="1"/>
</dbReference>
<evidence type="ECO:0000259" key="8">
    <source>
        <dbReference type="PROSITE" id="PS50075"/>
    </source>
</evidence>
<dbReference type="CDD" id="cd00833">
    <property type="entry name" value="PKS"/>
    <property type="match status" value="1"/>
</dbReference>
<dbReference type="Pfam" id="PF00550">
    <property type="entry name" value="PP-binding"/>
    <property type="match status" value="1"/>
</dbReference>
<dbReference type="InterPro" id="IPR009081">
    <property type="entry name" value="PP-bd_ACP"/>
</dbReference>
<feature type="compositionally biased region" description="Polar residues" evidence="7">
    <location>
        <begin position="1332"/>
        <end position="1344"/>
    </location>
</feature>
<evidence type="ECO:0000256" key="6">
    <source>
        <dbReference type="PROSITE-ProRule" id="PRU01363"/>
    </source>
</evidence>
<dbReference type="SMART" id="SM00827">
    <property type="entry name" value="PKS_AT"/>
    <property type="match status" value="1"/>
</dbReference>
<evidence type="ECO:0000313" key="12">
    <source>
        <dbReference type="Proteomes" id="UP000307440"/>
    </source>
</evidence>
<dbReference type="PROSITE" id="PS52004">
    <property type="entry name" value="KS3_2"/>
    <property type="match status" value="1"/>
</dbReference>
<dbReference type="InterPro" id="IPR014043">
    <property type="entry name" value="Acyl_transferase_dom"/>
</dbReference>
<dbReference type="InterPro" id="IPR006162">
    <property type="entry name" value="Ppantetheine_attach_site"/>
</dbReference>
<dbReference type="InterPro" id="IPR016035">
    <property type="entry name" value="Acyl_Trfase/lysoPLipase"/>
</dbReference>
<dbReference type="InterPro" id="IPR001031">
    <property type="entry name" value="Thioesterase"/>
</dbReference>
<gene>
    <name evidence="11" type="ORF">FA15DRAFT_587566</name>
</gene>
<evidence type="ECO:0000259" key="9">
    <source>
        <dbReference type="PROSITE" id="PS52004"/>
    </source>
</evidence>
<comment type="pathway">
    <text evidence="1">Secondary metabolite biosynthesis.</text>
</comment>
<evidence type="ECO:0000259" key="10">
    <source>
        <dbReference type="PROSITE" id="PS52019"/>
    </source>
</evidence>
<dbReference type="InterPro" id="IPR050091">
    <property type="entry name" value="PKS_NRPS_Biosynth_Enz"/>
</dbReference>
<dbReference type="InterPro" id="IPR049551">
    <property type="entry name" value="PKS_DH_C"/>
</dbReference>
<dbReference type="GO" id="GO:0044550">
    <property type="term" value="P:secondary metabolite biosynthetic process"/>
    <property type="evidence" value="ECO:0007669"/>
    <property type="project" value="TreeGrafter"/>
</dbReference>
<feature type="domain" description="Ketosynthase family 3 (KS3)" evidence="9">
    <location>
        <begin position="98"/>
        <end position="521"/>
    </location>
</feature>
<dbReference type="Pfam" id="PF00975">
    <property type="entry name" value="Thioesterase"/>
    <property type="match status" value="1"/>
</dbReference>
<dbReference type="Gene3D" id="3.40.47.10">
    <property type="match status" value="1"/>
</dbReference>
<dbReference type="InterPro" id="IPR018201">
    <property type="entry name" value="Ketoacyl_synth_AS"/>
</dbReference>
<sequence>MLQTKILSARTGDEIADTRTEDLLDIILDEILASPQCWDLVSRHLDSAILGEIPVKLVSLGPGEAQRVRQSLSPGRVESLDFPALEEPKPGLVEGLYSEPIAIVGMAFRLPGASDPSSLWELLESGSSTVSQIPETRFKIDKGLDNGVLGRPLKASTGNFLDNVDLFDHEFFRVSPREARSMDPQQRLLLHVTHEALQNAGYVPNSTSTFNPETFGVFVGAATSDYVQNSQHEIDVHYASGTLSAFLSGRISYAMSFGGPSMVTNTACSSSGVALYQAVRSLQSKDCNAALAGGVNIISSPDLFLGLDAGRFLTHFGQSKPFDANADGYSRAEGCVLFVLKRLNDAINEGDTVLGVIRGVEVSQSGQASSITRTHIPSQTALISKVLSKAGVSPGDVKLVEAHAAGTRLGDTNEIRAIQNMFGVEDRSRDPLYLTSIKGNIGHLEAASGAASLVKVLLALQHRRIPRQIGINVLNPALENYRPCRIIVPDEHVEWPKDSGGYALINNYGAAGSNVAILIQEYPQKTQTDDFPTGLEHIFAISAPDERYLGEWKDKFLEWLQHPSNQNVQNFDIAYTSTARQQIYDYRISFPCNSDRQELIRGLQHAPIEQVNRKEPKVVFVYAGQGSQYRGMGLLLYQTSLSFKRDIDDCVAIALEHGIPSFLPYVIDRISETATIDHPETEHLAIFAFEYALSRLWMSWGVAPVALIGHSLGEYAALVTAHVLSLQDAIVLISRRARLVETLCSTVSTGMLTAHINHAIILQILESDGRFPDVSIACFNSEEHCTIAGPLTQLQALNETLKQRYGKHNTRFLQVPVGYHSQAMMPIIPQFVIALKSVQFEHPQVSIASTVTGQIHLPGDTTTFTPSYLSSHCTQPVMFHQAFRALLLHDLLHFENSMVICIEVGPNEGLLSLLRDHPSVTPDSLFLPSAKRNEVPFSSISSSLCRLYSTTLAIEWRKVFAELGGKAKCVTLPSFPFRGSRFWIPYQDSPIRSTISTPDRALEGVWLQYPTMENEYRGQLSFPLAHFEELIRGHNVAGHSLAPASVYVDVVLSGISSFEAYVGSAGFTGFTLEDIKFPNPMVLDNSTGDLTISITPSKKGYKFVIECGSDENQTPNARGVFCHDLHINRLKELSSPLLFIEARIAALKDPANTNLDVLLQSTMYNIIFSRVVRYSPKYHALTRVIVSGNKREACGVMKLPNDTFVGQHILHPVYIDTMIHFAGFLVNLSPGYDHLYLCTDIGSISVLPQEFEVNQTYDLHCTISEALIPNHLVSEVTVVGSRAGKPRMVVARLKNLRFRKLSLSIFRQSLTRSTRHSVSTFRQDMPPPLRRTASTSSSKTLAQSPTNAPNLIDLLSDILHISFENIHPSTQLVSLGLDSLTLMELLHRLNAGKNWHLQPTFFLQYPTVGQSQAKLAQMLTTNTSPWSSPQPILSSLGLDLNQTKAASENVPLVLLHDGSGLVGSYERLATLGRDVWGISNPRFGGDAWDSLGAMVECYVKSLVDTVSAPVILGGWSFGGNLAFEMAKQLEADRPGWVKGVVLIDSPCPSDEVYLTEDLIDDIIGGQRQISALPGPSTLLKAQFKNNTRLLREHYSKEQPFERRRGSIVDRRAIPAILLTCEEGVPGLDTESRSPAHTWLTRRGSPESYTESWKRFAGPSYTVQANLLQGHHFDVFHYPRVRLLICIPGPASLYGIITD</sequence>
<dbReference type="GO" id="GO:0006633">
    <property type="term" value="P:fatty acid biosynthetic process"/>
    <property type="evidence" value="ECO:0007669"/>
    <property type="project" value="InterPro"/>
</dbReference>
<keyword evidence="2" id="KW-0596">Phosphopantetheine</keyword>
<dbReference type="SMART" id="SM00825">
    <property type="entry name" value="PKS_KS"/>
    <property type="match status" value="1"/>
</dbReference>
<dbReference type="SUPFAM" id="SSF53474">
    <property type="entry name" value="alpha/beta-Hydrolases"/>
    <property type="match status" value="1"/>
</dbReference>
<dbReference type="InterPro" id="IPR016039">
    <property type="entry name" value="Thiolase-like"/>
</dbReference>
<dbReference type="STRING" id="230819.A0A5C3L274"/>
<dbReference type="InterPro" id="IPR029058">
    <property type="entry name" value="AB_hydrolase_fold"/>
</dbReference>
<dbReference type="PANTHER" id="PTHR43775">
    <property type="entry name" value="FATTY ACID SYNTHASE"/>
    <property type="match status" value="1"/>
</dbReference>
<dbReference type="GO" id="GO:0004312">
    <property type="term" value="F:fatty acid synthase activity"/>
    <property type="evidence" value="ECO:0007669"/>
    <property type="project" value="TreeGrafter"/>
</dbReference>
<dbReference type="Pfam" id="PF14765">
    <property type="entry name" value="PS-DH"/>
    <property type="match status" value="1"/>
</dbReference>
<evidence type="ECO:0000256" key="2">
    <source>
        <dbReference type="ARBA" id="ARBA00022450"/>
    </source>
</evidence>
<dbReference type="Gene3D" id="3.40.50.1820">
    <property type="entry name" value="alpha/beta hydrolase"/>
    <property type="match status" value="1"/>
</dbReference>
<accession>A0A5C3L274</accession>
<dbReference type="Gene3D" id="1.10.1200.10">
    <property type="entry name" value="ACP-like"/>
    <property type="match status" value="1"/>
</dbReference>
<protein>
    <submittedName>
        <fullName evidence="11">Polyketide synthase</fullName>
    </submittedName>
</protein>
<dbReference type="Gene3D" id="3.40.366.10">
    <property type="entry name" value="Malonyl-Coenzyme A Acyl Carrier Protein, domain 2"/>
    <property type="match status" value="1"/>
</dbReference>
<feature type="active site" description="Proton donor; for dehydratase activity" evidence="6">
    <location>
        <position position="1216"/>
    </location>
</feature>
<reference evidence="11 12" key="1">
    <citation type="journal article" date="2019" name="Nat. Ecol. Evol.">
        <title>Megaphylogeny resolves global patterns of mushroom evolution.</title>
        <authorList>
            <person name="Varga T."/>
            <person name="Krizsan K."/>
            <person name="Foldi C."/>
            <person name="Dima B."/>
            <person name="Sanchez-Garcia M."/>
            <person name="Sanchez-Ramirez S."/>
            <person name="Szollosi G.J."/>
            <person name="Szarkandi J.G."/>
            <person name="Papp V."/>
            <person name="Albert L."/>
            <person name="Andreopoulos W."/>
            <person name="Angelini C."/>
            <person name="Antonin V."/>
            <person name="Barry K.W."/>
            <person name="Bougher N.L."/>
            <person name="Buchanan P."/>
            <person name="Buyck B."/>
            <person name="Bense V."/>
            <person name="Catcheside P."/>
            <person name="Chovatia M."/>
            <person name="Cooper J."/>
            <person name="Damon W."/>
            <person name="Desjardin D."/>
            <person name="Finy P."/>
            <person name="Geml J."/>
            <person name="Haridas S."/>
            <person name="Hughes K."/>
            <person name="Justo A."/>
            <person name="Karasinski D."/>
            <person name="Kautmanova I."/>
            <person name="Kiss B."/>
            <person name="Kocsube S."/>
            <person name="Kotiranta H."/>
            <person name="LaButti K.M."/>
            <person name="Lechner B.E."/>
            <person name="Liimatainen K."/>
            <person name="Lipzen A."/>
            <person name="Lukacs Z."/>
            <person name="Mihaltcheva S."/>
            <person name="Morgado L.N."/>
            <person name="Niskanen T."/>
            <person name="Noordeloos M.E."/>
            <person name="Ohm R.A."/>
            <person name="Ortiz-Santana B."/>
            <person name="Ovrebo C."/>
            <person name="Racz N."/>
            <person name="Riley R."/>
            <person name="Savchenko A."/>
            <person name="Shiryaev A."/>
            <person name="Soop K."/>
            <person name="Spirin V."/>
            <person name="Szebenyi C."/>
            <person name="Tomsovsky M."/>
            <person name="Tulloss R.E."/>
            <person name="Uehling J."/>
            <person name="Grigoriev I.V."/>
            <person name="Vagvolgyi C."/>
            <person name="Papp T."/>
            <person name="Martin F.M."/>
            <person name="Miettinen O."/>
            <person name="Hibbett D.S."/>
            <person name="Nagy L.G."/>
        </authorList>
    </citation>
    <scope>NUCLEOTIDE SEQUENCE [LARGE SCALE GENOMIC DNA]</scope>
    <source>
        <strain evidence="11 12">CBS 121175</strain>
    </source>
</reference>
<evidence type="ECO:0000256" key="4">
    <source>
        <dbReference type="ARBA" id="ARBA00022679"/>
    </source>
</evidence>
<evidence type="ECO:0000313" key="11">
    <source>
        <dbReference type="EMBL" id="TFK26825.1"/>
    </source>
</evidence>
<feature type="region of interest" description="C-terminal hotdog fold" evidence="6">
    <location>
        <begin position="1155"/>
        <end position="1307"/>
    </location>
</feature>
<evidence type="ECO:0000256" key="3">
    <source>
        <dbReference type="ARBA" id="ARBA00022553"/>
    </source>
</evidence>
<keyword evidence="4" id="KW-0808">Transferase</keyword>
<dbReference type="InterPro" id="IPR036736">
    <property type="entry name" value="ACP-like_sf"/>
</dbReference>
<dbReference type="Gene3D" id="3.30.70.3290">
    <property type="match status" value="1"/>
</dbReference>
<keyword evidence="12" id="KW-1185">Reference proteome</keyword>
<dbReference type="Pfam" id="PF02801">
    <property type="entry name" value="Ketoacyl-synt_C"/>
    <property type="match status" value="1"/>
</dbReference>
<dbReference type="InterPro" id="IPR016036">
    <property type="entry name" value="Malonyl_transacylase_ACP-bd"/>
</dbReference>
<dbReference type="Gene3D" id="3.10.129.110">
    <property type="entry name" value="Polyketide synthase dehydratase"/>
    <property type="match status" value="1"/>
</dbReference>
<evidence type="ECO:0000256" key="7">
    <source>
        <dbReference type="SAM" id="MobiDB-lite"/>
    </source>
</evidence>
<evidence type="ECO:0000256" key="1">
    <source>
        <dbReference type="ARBA" id="ARBA00005179"/>
    </source>
</evidence>
<feature type="region of interest" description="Disordered" evidence="7">
    <location>
        <begin position="1317"/>
        <end position="1344"/>
    </location>
</feature>
<dbReference type="InterPro" id="IPR014030">
    <property type="entry name" value="Ketoacyl_synth_N"/>
</dbReference>
<dbReference type="Pfam" id="PF00698">
    <property type="entry name" value="Acyl_transf_1"/>
    <property type="match status" value="1"/>
</dbReference>
<dbReference type="Pfam" id="PF00109">
    <property type="entry name" value="ketoacyl-synt"/>
    <property type="match status" value="1"/>
</dbReference>
<dbReference type="InterPro" id="IPR049900">
    <property type="entry name" value="PKS_mFAS_DH"/>
</dbReference>
<dbReference type="InterPro" id="IPR042104">
    <property type="entry name" value="PKS_dehydratase_sf"/>
</dbReference>
<feature type="active site" description="Proton acceptor; for dehydratase activity" evidence="6">
    <location>
        <position position="1034"/>
    </location>
</feature>
<dbReference type="PROSITE" id="PS00012">
    <property type="entry name" value="PHOSPHOPANTETHEINE"/>
    <property type="match status" value="1"/>
</dbReference>
<dbReference type="PROSITE" id="PS00606">
    <property type="entry name" value="KS3_1"/>
    <property type="match status" value="1"/>
</dbReference>
<keyword evidence="5" id="KW-0843">Virulence</keyword>
<feature type="domain" description="Carrier" evidence="8">
    <location>
        <begin position="1342"/>
        <end position="1419"/>
    </location>
</feature>
<dbReference type="PROSITE" id="PS52019">
    <property type="entry name" value="PKS_MFAS_DH"/>
    <property type="match status" value="1"/>
</dbReference>
<dbReference type="OrthoDB" id="329835at2759"/>
<proteinExistence type="predicted"/>
<name>A0A5C3L274_COPMA</name>
<feature type="domain" description="PKS/mFAS DH" evidence="10">
    <location>
        <begin position="1000"/>
        <end position="1307"/>
    </location>
</feature>
<dbReference type="GO" id="GO:0004315">
    <property type="term" value="F:3-oxoacyl-[acyl-carrier-protein] synthase activity"/>
    <property type="evidence" value="ECO:0007669"/>
    <property type="project" value="InterPro"/>
</dbReference>
<dbReference type="SUPFAM" id="SSF53901">
    <property type="entry name" value="Thiolase-like"/>
    <property type="match status" value="1"/>
</dbReference>
<evidence type="ECO:0000256" key="5">
    <source>
        <dbReference type="ARBA" id="ARBA00023026"/>
    </source>
</evidence>
<dbReference type="SUPFAM" id="SSF47336">
    <property type="entry name" value="ACP-like"/>
    <property type="match status" value="1"/>
</dbReference>
<dbReference type="InterPro" id="IPR001227">
    <property type="entry name" value="Ac_transferase_dom_sf"/>
</dbReference>
<dbReference type="Proteomes" id="UP000307440">
    <property type="component" value="Unassembled WGS sequence"/>
</dbReference>
<dbReference type="PANTHER" id="PTHR43775:SF37">
    <property type="entry name" value="SI:DKEY-61P9.11"/>
    <property type="match status" value="1"/>
</dbReference>
<dbReference type="InterPro" id="IPR014031">
    <property type="entry name" value="Ketoacyl_synth_C"/>
</dbReference>
<organism evidence="11 12">
    <name type="scientific">Coprinopsis marcescibilis</name>
    <name type="common">Agaric fungus</name>
    <name type="synonym">Psathyrella marcescibilis</name>
    <dbReference type="NCBI Taxonomy" id="230819"/>
    <lineage>
        <taxon>Eukaryota</taxon>
        <taxon>Fungi</taxon>
        <taxon>Dikarya</taxon>
        <taxon>Basidiomycota</taxon>
        <taxon>Agaricomycotina</taxon>
        <taxon>Agaricomycetes</taxon>
        <taxon>Agaricomycetidae</taxon>
        <taxon>Agaricales</taxon>
        <taxon>Agaricineae</taxon>
        <taxon>Psathyrellaceae</taxon>
        <taxon>Coprinopsis</taxon>
    </lineage>
</organism>
<feature type="region of interest" description="N-terminal hotdog fold" evidence="6">
    <location>
        <begin position="1000"/>
        <end position="1135"/>
    </location>
</feature>
<keyword evidence="3" id="KW-0597">Phosphoprotein</keyword>
<dbReference type="InterPro" id="IPR020841">
    <property type="entry name" value="PKS_Beta-ketoAc_synthase_dom"/>
</dbReference>